<name>A0A841JFH8_9SPHI</name>
<reference evidence="6 7" key="1">
    <citation type="submission" date="2020-08" db="EMBL/GenBank/DDBJ databases">
        <title>Genomic Encyclopedia of Type Strains, Phase IV (KMG-V): Genome sequencing to study the core and pangenomes of soil and plant-associated prokaryotes.</title>
        <authorList>
            <person name="Whitman W."/>
        </authorList>
    </citation>
    <scope>NUCLEOTIDE SEQUENCE [LARGE SCALE GENOMIC DNA]</scope>
    <source>
        <strain evidence="6 7">MP601</strain>
    </source>
</reference>
<sequence length="328" mass="34913">MKQTIFTLLLITCIGLISCRKTSNDPNITQYDQTQIQNYISANGLTGMKRDVSNGDTSGIYYQILSQGSTTGAPLDYPDSVAFVLTVKSFDGKYVNTDTLNLAHFDGLLGHISFGGPVLGFTKGLQSAIHDIIKYRGTRARLLIPSRVAYGVNGVGTGSSSNTGTRILGNQCLDYYINVVSNVTAYDDYLIRDYMKRNNLSGYTPIDTVNKSNRGWGLTYKVITPGTGTDVLSDASSFTANYTGKYLNDVVFGSTATDAGTTGTTNLSSFTIASIVPGVQEALKGQKAGAVVSMLIPSRLGYGKAGTTGIGGNVTLHFDFTIGTVTNP</sequence>
<dbReference type="EMBL" id="JACHCA010000008">
    <property type="protein sequence ID" value="MBB6129042.1"/>
    <property type="molecule type" value="Genomic_DNA"/>
</dbReference>
<accession>A0A841JFH8</accession>
<organism evidence="6 7">
    <name type="scientific">Mucilaginibacter lappiensis</name>
    <dbReference type="NCBI Taxonomy" id="354630"/>
    <lineage>
        <taxon>Bacteria</taxon>
        <taxon>Pseudomonadati</taxon>
        <taxon>Bacteroidota</taxon>
        <taxon>Sphingobacteriia</taxon>
        <taxon>Sphingobacteriales</taxon>
        <taxon>Sphingobacteriaceae</taxon>
        <taxon>Mucilaginibacter</taxon>
    </lineage>
</organism>
<dbReference type="RefSeq" id="WP_183588310.1">
    <property type="nucleotide sequence ID" value="NZ_JACHCA010000008.1"/>
</dbReference>
<evidence type="ECO:0000256" key="3">
    <source>
        <dbReference type="ARBA" id="ARBA00023110"/>
    </source>
</evidence>
<dbReference type="Gene3D" id="3.10.50.40">
    <property type="match status" value="2"/>
</dbReference>
<dbReference type="PROSITE" id="PS51257">
    <property type="entry name" value="PROKAR_LIPOPROTEIN"/>
    <property type="match status" value="1"/>
</dbReference>
<evidence type="ECO:0000259" key="5">
    <source>
        <dbReference type="PROSITE" id="PS50059"/>
    </source>
</evidence>
<evidence type="ECO:0000313" key="7">
    <source>
        <dbReference type="Proteomes" id="UP000548326"/>
    </source>
</evidence>
<dbReference type="InterPro" id="IPR001179">
    <property type="entry name" value="PPIase_FKBP_dom"/>
</dbReference>
<dbReference type="Proteomes" id="UP000548326">
    <property type="component" value="Unassembled WGS sequence"/>
</dbReference>
<dbReference type="AlphaFoldDB" id="A0A841JFH8"/>
<feature type="domain" description="PPIase FKBP-type" evidence="5">
    <location>
        <begin position="235"/>
        <end position="326"/>
    </location>
</feature>
<dbReference type="SUPFAM" id="SSF54534">
    <property type="entry name" value="FKBP-like"/>
    <property type="match status" value="2"/>
</dbReference>
<dbReference type="InterPro" id="IPR046357">
    <property type="entry name" value="PPIase_dom_sf"/>
</dbReference>
<comment type="caution">
    <text evidence="6">The sequence shown here is derived from an EMBL/GenBank/DDBJ whole genome shotgun (WGS) entry which is preliminary data.</text>
</comment>
<evidence type="ECO:0000256" key="1">
    <source>
        <dbReference type="ARBA" id="ARBA00000971"/>
    </source>
</evidence>
<comment type="catalytic activity">
    <reaction evidence="1 4">
        <text>[protein]-peptidylproline (omega=180) = [protein]-peptidylproline (omega=0)</text>
        <dbReference type="Rhea" id="RHEA:16237"/>
        <dbReference type="Rhea" id="RHEA-COMP:10747"/>
        <dbReference type="Rhea" id="RHEA-COMP:10748"/>
        <dbReference type="ChEBI" id="CHEBI:83833"/>
        <dbReference type="ChEBI" id="CHEBI:83834"/>
        <dbReference type="EC" id="5.2.1.8"/>
    </reaction>
</comment>
<dbReference type="Pfam" id="PF00254">
    <property type="entry name" value="FKBP_C"/>
    <property type="match status" value="1"/>
</dbReference>
<keyword evidence="3 4" id="KW-0697">Rotamase</keyword>
<gene>
    <name evidence="6" type="ORF">HDF22_003167</name>
</gene>
<keyword evidence="4 6" id="KW-0413">Isomerase</keyword>
<proteinExistence type="predicted"/>
<protein>
    <recommendedName>
        <fullName evidence="2 4">peptidylprolyl isomerase</fullName>
        <ecNumber evidence="2 4">5.2.1.8</ecNumber>
    </recommendedName>
</protein>
<dbReference type="PROSITE" id="PS50059">
    <property type="entry name" value="FKBP_PPIASE"/>
    <property type="match status" value="1"/>
</dbReference>
<dbReference type="EC" id="5.2.1.8" evidence="2 4"/>
<dbReference type="GO" id="GO:0003755">
    <property type="term" value="F:peptidyl-prolyl cis-trans isomerase activity"/>
    <property type="evidence" value="ECO:0007669"/>
    <property type="project" value="UniProtKB-KW"/>
</dbReference>
<evidence type="ECO:0000256" key="4">
    <source>
        <dbReference type="PROSITE-ProRule" id="PRU00277"/>
    </source>
</evidence>
<evidence type="ECO:0000256" key="2">
    <source>
        <dbReference type="ARBA" id="ARBA00013194"/>
    </source>
</evidence>
<evidence type="ECO:0000313" key="6">
    <source>
        <dbReference type="EMBL" id="MBB6129042.1"/>
    </source>
</evidence>